<keyword evidence="2 6" id="KW-0813">Transport</keyword>
<evidence type="ECO:0000256" key="5">
    <source>
        <dbReference type="ARBA" id="ARBA00023136"/>
    </source>
</evidence>
<dbReference type="GO" id="GO:0005886">
    <property type="term" value="C:plasma membrane"/>
    <property type="evidence" value="ECO:0007669"/>
    <property type="project" value="UniProtKB-SubCell"/>
</dbReference>
<evidence type="ECO:0000259" key="7">
    <source>
        <dbReference type="PROSITE" id="PS50928"/>
    </source>
</evidence>
<evidence type="ECO:0000256" key="4">
    <source>
        <dbReference type="ARBA" id="ARBA00022989"/>
    </source>
</evidence>
<comment type="caution">
    <text evidence="8">The sequence shown here is derived from an EMBL/GenBank/DDBJ whole genome shotgun (WGS) entry which is preliminary data.</text>
</comment>
<comment type="similarity">
    <text evidence="6">Belongs to the binding-protein-dependent transport system permease family.</text>
</comment>
<dbReference type="PROSITE" id="PS50928">
    <property type="entry name" value="ABC_TM1"/>
    <property type="match status" value="1"/>
</dbReference>
<comment type="subcellular location">
    <subcellularLocation>
        <location evidence="1 6">Cell membrane</location>
        <topology evidence="1 6">Multi-pass membrane protein</topology>
    </subcellularLocation>
</comment>
<dbReference type="SUPFAM" id="SSF161098">
    <property type="entry name" value="MetI-like"/>
    <property type="match status" value="1"/>
</dbReference>
<feature type="transmembrane region" description="Helical" evidence="6">
    <location>
        <begin position="53"/>
        <end position="77"/>
    </location>
</feature>
<gene>
    <name evidence="8" type="ORF">ATO67_17815</name>
</gene>
<sequence length="228" mass="23911">MIDWFTDPAHWTGSDGIIVLVVQHLAYSSAALLLACLIGLPVGLYVGHTRRGVVFIAGLANVLRSLPSLGLIALLVILFGPVFASDMAFIVPSLIVLVLLSVPPIMTGSYAGIAAVDPAAVDAARGMGKRPLDILFDVELPCALPLIFSGLRSATLQIISTATIAAYVSLGGLGRLIIDGRAQNDYYQMAAGAVLVGVLALTVDLVIGIISRFTVSPGLTRRLKRNHS</sequence>
<accession>A0A135P8X5</accession>
<dbReference type="EMBL" id="LNUW01000002">
    <property type="protein sequence ID" value="KXG87871.1"/>
    <property type="molecule type" value="Genomic_DNA"/>
</dbReference>
<feature type="transmembrane region" description="Helical" evidence="6">
    <location>
        <begin position="190"/>
        <end position="215"/>
    </location>
</feature>
<proteinExistence type="inferred from homology"/>
<evidence type="ECO:0000313" key="8">
    <source>
        <dbReference type="EMBL" id="KXG87871.1"/>
    </source>
</evidence>
<evidence type="ECO:0000256" key="3">
    <source>
        <dbReference type="ARBA" id="ARBA00022692"/>
    </source>
</evidence>
<dbReference type="InterPro" id="IPR051204">
    <property type="entry name" value="ABC_transp_perm/SBD"/>
</dbReference>
<dbReference type="GO" id="GO:0055085">
    <property type="term" value="P:transmembrane transport"/>
    <property type="evidence" value="ECO:0007669"/>
    <property type="project" value="InterPro"/>
</dbReference>
<keyword evidence="5 6" id="KW-0472">Membrane</keyword>
<feature type="transmembrane region" description="Helical" evidence="6">
    <location>
        <begin position="25"/>
        <end position="46"/>
    </location>
</feature>
<feature type="domain" description="ABC transmembrane type-1" evidence="7">
    <location>
        <begin position="21"/>
        <end position="207"/>
    </location>
</feature>
<keyword evidence="3 6" id="KW-0812">Transmembrane</keyword>
<dbReference type="PANTHER" id="PTHR30177:SF33">
    <property type="entry name" value="POSSIBLE OSMOPROTECTANT (GLYCINE BETAINE_CARNITINE_CHOLINE_L-PROLINE) TRANSPORT INTEGRAL MEMBRANE PROTEIN ABC TRANSPORTER PROZ"/>
    <property type="match status" value="1"/>
</dbReference>
<dbReference type="Gene3D" id="1.10.3720.10">
    <property type="entry name" value="MetI-like"/>
    <property type="match status" value="1"/>
</dbReference>
<dbReference type="OrthoDB" id="9801163at2"/>
<keyword evidence="4 6" id="KW-1133">Transmembrane helix</keyword>
<evidence type="ECO:0000256" key="1">
    <source>
        <dbReference type="ARBA" id="ARBA00004651"/>
    </source>
</evidence>
<dbReference type="InterPro" id="IPR035906">
    <property type="entry name" value="MetI-like_sf"/>
</dbReference>
<dbReference type="Proteomes" id="UP000070498">
    <property type="component" value="Unassembled WGS sequence"/>
</dbReference>
<dbReference type="STRING" id="2052828.ATO67_17815"/>
<dbReference type="PANTHER" id="PTHR30177">
    <property type="entry name" value="GLYCINE BETAINE/L-PROLINE TRANSPORT SYSTEM PERMEASE PROTEIN PROW"/>
    <property type="match status" value="1"/>
</dbReference>
<reference evidence="8 9" key="1">
    <citation type="submission" date="2015-11" db="EMBL/GenBank/DDBJ databases">
        <title>Draft genome sequence of Agrobacterium sp. R89-1.</title>
        <authorList>
            <person name="Zahradnik J."/>
            <person name="Kyslikova E."/>
            <person name="Palyzova A."/>
            <person name="Kyslik P."/>
        </authorList>
    </citation>
    <scope>NUCLEOTIDE SEQUENCE [LARGE SCALE GENOMIC DNA]</scope>
    <source>
        <strain evidence="8 9">R89-1</strain>
    </source>
</reference>
<evidence type="ECO:0000256" key="6">
    <source>
        <dbReference type="RuleBase" id="RU363032"/>
    </source>
</evidence>
<dbReference type="RefSeq" id="WP_067652396.1">
    <property type="nucleotide sequence ID" value="NZ_KQ961033.1"/>
</dbReference>
<evidence type="ECO:0000313" key="9">
    <source>
        <dbReference type="Proteomes" id="UP000070498"/>
    </source>
</evidence>
<dbReference type="CDD" id="cd06261">
    <property type="entry name" value="TM_PBP2"/>
    <property type="match status" value="1"/>
</dbReference>
<organism evidence="8 9">
    <name type="scientific">Agrobacterium bohemicum</name>
    <dbReference type="NCBI Taxonomy" id="2052828"/>
    <lineage>
        <taxon>Bacteria</taxon>
        <taxon>Pseudomonadati</taxon>
        <taxon>Pseudomonadota</taxon>
        <taxon>Alphaproteobacteria</taxon>
        <taxon>Hyphomicrobiales</taxon>
        <taxon>Rhizobiaceae</taxon>
        <taxon>Rhizobium/Agrobacterium group</taxon>
        <taxon>Agrobacterium</taxon>
    </lineage>
</organism>
<dbReference type="InterPro" id="IPR000515">
    <property type="entry name" value="MetI-like"/>
</dbReference>
<keyword evidence="9" id="KW-1185">Reference proteome</keyword>
<feature type="transmembrane region" description="Helical" evidence="6">
    <location>
        <begin position="158"/>
        <end position="178"/>
    </location>
</feature>
<dbReference type="AlphaFoldDB" id="A0A135P8X5"/>
<protein>
    <submittedName>
        <fullName evidence="8">ABC transporter permease</fullName>
    </submittedName>
</protein>
<name>A0A135P8X5_9HYPH</name>
<dbReference type="Pfam" id="PF00528">
    <property type="entry name" value="BPD_transp_1"/>
    <property type="match status" value="1"/>
</dbReference>
<evidence type="ECO:0000256" key="2">
    <source>
        <dbReference type="ARBA" id="ARBA00022448"/>
    </source>
</evidence>
<dbReference type="GO" id="GO:0031460">
    <property type="term" value="P:glycine betaine transport"/>
    <property type="evidence" value="ECO:0007669"/>
    <property type="project" value="TreeGrafter"/>
</dbReference>